<evidence type="ECO:0000313" key="7">
    <source>
        <dbReference type="EMBL" id="CAG9113914.1"/>
    </source>
</evidence>
<evidence type="ECO:0000256" key="4">
    <source>
        <dbReference type="ARBA" id="ARBA00023128"/>
    </source>
</evidence>
<organism evidence="7 8">
    <name type="scientific">Plutella xylostella</name>
    <name type="common">Diamondback moth</name>
    <name type="synonym">Plutella maculipennis</name>
    <dbReference type="NCBI Taxonomy" id="51655"/>
    <lineage>
        <taxon>Eukaryota</taxon>
        <taxon>Metazoa</taxon>
        <taxon>Ecdysozoa</taxon>
        <taxon>Arthropoda</taxon>
        <taxon>Hexapoda</taxon>
        <taxon>Insecta</taxon>
        <taxon>Pterygota</taxon>
        <taxon>Neoptera</taxon>
        <taxon>Endopterygota</taxon>
        <taxon>Lepidoptera</taxon>
        <taxon>Glossata</taxon>
        <taxon>Ditrysia</taxon>
        <taxon>Yponomeutoidea</taxon>
        <taxon>Plutellidae</taxon>
        <taxon>Plutella</taxon>
    </lineage>
</organism>
<dbReference type="Proteomes" id="UP000653454">
    <property type="component" value="Unassembled WGS sequence"/>
</dbReference>
<keyword evidence="4" id="KW-0496">Mitochondrion</keyword>
<sequence length="217" mass="24237">MALVKSTNVPKDAVVVDEFEAASYAWDLISEWEPASDTWALRYSIGVLGGLSSVSGMIINNHFRKKLKLGTYGHMSSLIPVSLLPGIFTALFHRHSVSTHMLLMKAETCPLCYELRSGAIQLAIGIAYPMVLAPTSALMYANRYNTYRLPNLTSKPLELLKFVYKLSKPLSATLVFCSTAHVVASAVLTHYEMKNHLTVRRKMLDIEAKFDAERNRK</sequence>
<dbReference type="OrthoDB" id="6234762at2759"/>
<dbReference type="PANTHER" id="PTHR16296:SF2">
    <property type="entry name" value="TRANSMEMBRANE PROTEIN 126A"/>
    <property type="match status" value="1"/>
</dbReference>
<dbReference type="Pfam" id="PF07114">
    <property type="entry name" value="TMEM126"/>
    <property type="match status" value="1"/>
</dbReference>
<proteinExistence type="predicted"/>
<name>A0A8S4EEP6_PLUXY</name>
<keyword evidence="8" id="KW-1185">Reference proteome</keyword>
<dbReference type="GO" id="GO:0031966">
    <property type="term" value="C:mitochondrial membrane"/>
    <property type="evidence" value="ECO:0007669"/>
    <property type="project" value="UniProtKB-SubCell"/>
</dbReference>
<evidence type="ECO:0000256" key="2">
    <source>
        <dbReference type="ARBA" id="ARBA00022692"/>
    </source>
</evidence>
<dbReference type="EMBL" id="CAJHNJ030000015">
    <property type="protein sequence ID" value="CAG9113914.1"/>
    <property type="molecule type" value="Genomic_DNA"/>
</dbReference>
<dbReference type="PANTHER" id="PTHR16296">
    <property type="entry name" value="UNCHARACTERIZED HYPOTHALAMUS PROTEIN HT007"/>
    <property type="match status" value="1"/>
</dbReference>
<protein>
    <submittedName>
        <fullName evidence="7">(diamondback moth) hypothetical protein</fullName>
    </submittedName>
</protein>
<keyword evidence="5 6" id="KW-0472">Membrane</keyword>
<keyword evidence="3 6" id="KW-1133">Transmembrane helix</keyword>
<accession>A0A8S4EEP6</accession>
<feature type="transmembrane region" description="Helical" evidence="6">
    <location>
        <begin position="40"/>
        <end position="59"/>
    </location>
</feature>
<comment type="subcellular location">
    <subcellularLocation>
        <location evidence="1">Mitochondrion membrane</location>
        <topology evidence="1">Multi-pass membrane protein</topology>
    </subcellularLocation>
</comment>
<gene>
    <name evidence="7" type="ORF">PLXY2_LOCUS5289</name>
</gene>
<evidence type="ECO:0000256" key="5">
    <source>
        <dbReference type="ARBA" id="ARBA00023136"/>
    </source>
</evidence>
<dbReference type="InterPro" id="IPR009801">
    <property type="entry name" value="TMEM126"/>
</dbReference>
<evidence type="ECO:0000313" key="8">
    <source>
        <dbReference type="Proteomes" id="UP000653454"/>
    </source>
</evidence>
<feature type="transmembrane region" description="Helical" evidence="6">
    <location>
        <begin position="71"/>
        <end position="92"/>
    </location>
</feature>
<dbReference type="AlphaFoldDB" id="A0A8S4EEP6"/>
<evidence type="ECO:0000256" key="6">
    <source>
        <dbReference type="SAM" id="Phobius"/>
    </source>
</evidence>
<comment type="caution">
    <text evidence="7">The sequence shown here is derived from an EMBL/GenBank/DDBJ whole genome shotgun (WGS) entry which is preliminary data.</text>
</comment>
<keyword evidence="2 6" id="KW-0812">Transmembrane</keyword>
<evidence type="ECO:0000256" key="1">
    <source>
        <dbReference type="ARBA" id="ARBA00004225"/>
    </source>
</evidence>
<reference evidence="7" key="1">
    <citation type="submission" date="2020-11" db="EMBL/GenBank/DDBJ databases">
        <authorList>
            <person name="Whiteford S."/>
        </authorList>
    </citation>
    <scope>NUCLEOTIDE SEQUENCE</scope>
</reference>
<evidence type="ECO:0000256" key="3">
    <source>
        <dbReference type="ARBA" id="ARBA00022989"/>
    </source>
</evidence>
<dbReference type="GO" id="GO:0032981">
    <property type="term" value="P:mitochondrial respiratory chain complex I assembly"/>
    <property type="evidence" value="ECO:0007669"/>
    <property type="project" value="TreeGrafter"/>
</dbReference>